<dbReference type="Gene3D" id="3.40.50.2020">
    <property type="match status" value="1"/>
</dbReference>
<dbReference type="STRING" id="1781255.BH720_14780"/>
<dbReference type="CDD" id="cd06223">
    <property type="entry name" value="PRTases_typeI"/>
    <property type="match status" value="1"/>
</dbReference>
<proteinExistence type="predicted"/>
<name>A0A1E5QIQ6_9CYAN</name>
<keyword evidence="2" id="KW-0328">Glycosyltransferase</keyword>
<dbReference type="AlphaFoldDB" id="A0A1E5QIQ6"/>
<dbReference type="Pfam" id="PF00156">
    <property type="entry name" value="Pribosyltran"/>
    <property type="match status" value="1"/>
</dbReference>
<evidence type="ECO:0000259" key="1">
    <source>
        <dbReference type="Pfam" id="PF00156"/>
    </source>
</evidence>
<protein>
    <submittedName>
        <fullName evidence="2">Phosphoribosyltransferase</fullName>
    </submittedName>
</protein>
<dbReference type="RefSeq" id="WP_069967982.1">
    <property type="nucleotide sequence ID" value="NZ_CM124774.1"/>
</dbReference>
<reference evidence="2" key="1">
    <citation type="submission" date="2016-09" db="EMBL/GenBank/DDBJ databases">
        <title>Draft genome of thermotolerant cyanobacterium Desertifilum sp. strain IPPAS B-1220.</title>
        <authorList>
            <person name="Sinetova M.A."/>
            <person name="Bolakhan K."/>
            <person name="Zayadan B.K."/>
            <person name="Mironov K.S."/>
            <person name="Ustinova V."/>
            <person name="Kupriyanova E.V."/>
            <person name="Sidorov R.A."/>
            <person name="Skrypnik A.N."/>
            <person name="Gogoleva N.E."/>
            <person name="Gogolev Y.V."/>
            <person name="Los D.A."/>
        </authorList>
    </citation>
    <scope>NUCLEOTIDE SEQUENCE [LARGE SCALE GENOMIC DNA]</scope>
    <source>
        <strain evidence="2">IPPAS B-1220</strain>
    </source>
</reference>
<organism evidence="2">
    <name type="scientific">Desertifilum tharense IPPAS B-1220</name>
    <dbReference type="NCBI Taxonomy" id="1781255"/>
    <lineage>
        <taxon>Bacteria</taxon>
        <taxon>Bacillati</taxon>
        <taxon>Cyanobacteriota</taxon>
        <taxon>Cyanophyceae</taxon>
        <taxon>Desertifilales</taxon>
        <taxon>Desertifilaceae</taxon>
        <taxon>Desertifilum</taxon>
    </lineage>
</organism>
<dbReference type="EMBL" id="MJGC01000066">
    <property type="protein sequence ID" value="OEJ74484.1"/>
    <property type="molecule type" value="Genomic_DNA"/>
</dbReference>
<dbReference type="InterPro" id="IPR000836">
    <property type="entry name" value="PRTase_dom"/>
</dbReference>
<dbReference type="InterPro" id="IPR029057">
    <property type="entry name" value="PRTase-like"/>
</dbReference>
<dbReference type="GO" id="GO:0016757">
    <property type="term" value="F:glycosyltransferase activity"/>
    <property type="evidence" value="ECO:0007669"/>
    <property type="project" value="UniProtKB-KW"/>
</dbReference>
<dbReference type="Gene3D" id="3.30.1310.20">
    <property type="entry name" value="PRTase-like"/>
    <property type="match status" value="1"/>
</dbReference>
<sequence>MSSGVLFRDRAEAGQQLASVIAAEFPPHTEQALPIVYALPRGGLPIAEPIAQQLRCPLSAIVAKKITRPKNPELAIGAVTADGQVLWAGRKLAHILTRMTPHRLTLRDLWRLKAQKKAQDQWVQLAPWCPSQTATGAIALIVDDGIATGMTMAVAVKAVRTQNPAQIWICTPVAPQSLMPDLQAWSDRVIVLATPDPFYSVSRFYRYFPQVEMAEAIACLQQQEKWRYTG</sequence>
<accession>A0A1E5QIQ6</accession>
<dbReference type="SUPFAM" id="SSF53271">
    <property type="entry name" value="PRTase-like"/>
    <property type="match status" value="1"/>
</dbReference>
<evidence type="ECO:0000313" key="2">
    <source>
        <dbReference type="EMBL" id="OEJ74484.1"/>
    </source>
</evidence>
<gene>
    <name evidence="2" type="ORF">BH720_14780</name>
</gene>
<feature type="domain" description="Phosphoribosyltransferase" evidence="1">
    <location>
        <begin position="34"/>
        <end position="186"/>
    </location>
</feature>
<dbReference type="OrthoDB" id="9810066at2"/>
<comment type="caution">
    <text evidence="2">The sequence shown here is derived from an EMBL/GenBank/DDBJ whole genome shotgun (WGS) entry which is preliminary data.</text>
</comment>
<keyword evidence="2" id="KW-0808">Transferase</keyword>